<reference evidence="3" key="1">
    <citation type="journal article" date="2019" name="Int. J. Syst. Evol. Microbiol.">
        <title>The Global Catalogue of Microorganisms (GCM) 10K type strain sequencing project: providing services to taxonomists for standard genome sequencing and annotation.</title>
        <authorList>
            <consortium name="The Broad Institute Genomics Platform"/>
            <consortium name="The Broad Institute Genome Sequencing Center for Infectious Disease"/>
            <person name="Wu L."/>
            <person name="Ma J."/>
        </authorList>
    </citation>
    <scope>NUCLEOTIDE SEQUENCE [LARGE SCALE GENOMIC DNA]</scope>
    <source>
        <strain evidence="3">JCM 14309</strain>
    </source>
</reference>
<sequence>MASLALTACGGESGEENIELNVASWATPESISEYMGNWWYQEIEERTDGRLTFNVAAGDSLCSSSEIPECVRDGRADVGQTLTDYSSQLFPMASVASIPFLNPNSFAVTNAIYDLSTEHEGAAQLWDENGLRMIAHVPPGRLLLGGDTELSSLDDLEGLRLRMAGQYAHHAVEAAGASPISLTAPETYEGIERGVADAAGFPLDGLIAYQLKDVLPKWTDPGVGTYTTIGMWINQDVYDGLPDDLREVVDEVTEEFNRNEAARINTEVLTDICDRSLETIGEITQWDEEEAQRWSDELGTSLEELWIEEAERDGLEDPEGYLEAYKEKLDEYQGEVEQDPTIACAERQ</sequence>
<dbReference type="Proteomes" id="UP001500236">
    <property type="component" value="Unassembled WGS sequence"/>
</dbReference>
<comment type="caution">
    <text evidence="2">The sequence shown here is derived from an EMBL/GenBank/DDBJ whole genome shotgun (WGS) entry which is preliminary data.</text>
</comment>
<gene>
    <name evidence="2" type="ORF">GCM10010529_09590</name>
</gene>
<dbReference type="InterPro" id="IPR018389">
    <property type="entry name" value="DctP_fam"/>
</dbReference>
<dbReference type="PANTHER" id="PTHR33376:SF15">
    <property type="entry name" value="BLL6794 PROTEIN"/>
    <property type="match status" value="1"/>
</dbReference>
<evidence type="ECO:0000313" key="2">
    <source>
        <dbReference type="EMBL" id="GAA3057847.1"/>
    </source>
</evidence>
<dbReference type="Gene3D" id="3.40.190.170">
    <property type="entry name" value="Bacterial extracellular solute-binding protein, family 7"/>
    <property type="match status" value="1"/>
</dbReference>
<keyword evidence="1" id="KW-0732">Signal</keyword>
<protein>
    <submittedName>
        <fullName evidence="2">TRAP transporter substrate-binding protein</fullName>
    </submittedName>
</protein>
<dbReference type="PANTHER" id="PTHR33376">
    <property type="match status" value="1"/>
</dbReference>
<dbReference type="InterPro" id="IPR038404">
    <property type="entry name" value="TRAP_DctP_sf"/>
</dbReference>
<evidence type="ECO:0000256" key="1">
    <source>
        <dbReference type="ARBA" id="ARBA00022729"/>
    </source>
</evidence>
<dbReference type="NCBIfam" id="NF037995">
    <property type="entry name" value="TRAP_S1"/>
    <property type="match status" value="1"/>
</dbReference>
<name>A0ABP6LST4_9MICC</name>
<dbReference type="EMBL" id="BAAAVT010000005">
    <property type="protein sequence ID" value="GAA3057847.1"/>
    <property type="molecule type" value="Genomic_DNA"/>
</dbReference>
<keyword evidence="3" id="KW-1185">Reference proteome</keyword>
<organism evidence="2 3">
    <name type="scientific">Nesterenkonia aethiopica</name>
    <dbReference type="NCBI Taxonomy" id="269144"/>
    <lineage>
        <taxon>Bacteria</taxon>
        <taxon>Bacillati</taxon>
        <taxon>Actinomycetota</taxon>
        <taxon>Actinomycetes</taxon>
        <taxon>Micrococcales</taxon>
        <taxon>Micrococcaceae</taxon>
        <taxon>Nesterenkonia</taxon>
    </lineage>
</organism>
<accession>A0ABP6LST4</accession>
<evidence type="ECO:0000313" key="3">
    <source>
        <dbReference type="Proteomes" id="UP001500236"/>
    </source>
</evidence>
<dbReference type="Pfam" id="PF03480">
    <property type="entry name" value="DctP"/>
    <property type="match status" value="1"/>
</dbReference>
<proteinExistence type="predicted"/>